<name>A0A0N9R475_9VIRU</name>
<dbReference type="KEGG" id="vg:26049379"/>
<dbReference type="Proteomes" id="UP000203826">
    <property type="component" value="Segment"/>
</dbReference>
<protein>
    <submittedName>
        <fullName evidence="2">Uncharacterized protein</fullName>
    </submittedName>
</protein>
<accession>A0A0N9R475</accession>
<gene>
    <name evidence="2" type="ORF">ceV_512</name>
</gene>
<evidence type="ECO:0000313" key="3">
    <source>
        <dbReference type="Proteomes" id="UP000203826"/>
    </source>
</evidence>
<keyword evidence="3" id="KW-1185">Reference proteome</keyword>
<sequence>MSFFGRQIGISDKRGTRKTISKVERQRLKEYTGDTDPDDMASMFISDLLKYRKAQLPIDYRFVVQMTIILYYDEYFLRKIKDAQTRYKMKQLREKVDESFEQKIDIMMEKFNEELLEDDRLEQYREYLTKDNLLRELVDNINSLLVITLKAKVATEFSIESDLTLYSGLGYLHDCDKLMLENLLYLKMIGEREWITPTFISTTHSKDTSVRFTGRLRNDSDKSDVLRITVPANRLKYFPYSPMYDRVIQLPMSRDDTTRESEVLLPPYMKLAYLGEEEERVRYLVPRGEDREPIEQTSSIVFHNLMFIDYADKLGLEDKDIDEQKIVLGESKYKDPLTISEELKRLFIRKRGGRKHKKKNNKVTKKKKRVKKLTRKYHKKKNKKSLNKKSKKN</sequence>
<feature type="region of interest" description="Disordered" evidence="1">
    <location>
        <begin position="352"/>
        <end position="393"/>
    </location>
</feature>
<evidence type="ECO:0000256" key="1">
    <source>
        <dbReference type="SAM" id="MobiDB-lite"/>
    </source>
</evidence>
<proteinExistence type="predicted"/>
<organism evidence="2 3">
    <name type="scientific">Chrysochromulina ericina virus CeV-01B</name>
    <dbReference type="NCBI Taxonomy" id="3070830"/>
    <lineage>
        <taxon>Viruses</taxon>
        <taxon>Varidnaviria</taxon>
        <taxon>Bamfordvirae</taxon>
        <taxon>Nucleocytoviricota</taxon>
        <taxon>Megaviricetes</taxon>
        <taxon>Imitervirales</taxon>
        <taxon>Mesomimiviridae</taxon>
        <taxon>Tethysvirus</taxon>
        <taxon>Tethysvirus raunefjordenense</taxon>
    </lineage>
</organism>
<evidence type="ECO:0000313" key="2">
    <source>
        <dbReference type="EMBL" id="ALH23418.1"/>
    </source>
</evidence>
<reference evidence="2 3" key="1">
    <citation type="journal article" date="2015" name="Genome Announc.">
        <title>The 474-Kilobase-Pair Complete Genome Sequence of CeV-01B, a Virus Infecting Haptolina (Chrysochromulina) ericina (Prymnesiophyceae).</title>
        <authorList>
            <person name="Gallot-Lavallee L."/>
            <person name="Pagarete A."/>
            <person name="Legendre M."/>
            <person name="Santini S."/>
            <person name="Sandaa R.A."/>
            <person name="Himmelbauer H."/>
            <person name="Ogata H."/>
            <person name="Bratbak G."/>
            <person name="Claverie J.M."/>
        </authorList>
    </citation>
    <scope>NUCLEOTIDE SEQUENCE [LARGE SCALE GENOMIC DNA]</scope>
    <source>
        <strain evidence="2">CeV-01B</strain>
    </source>
</reference>
<dbReference type="EMBL" id="KT820662">
    <property type="protein sequence ID" value="ALH23418.1"/>
    <property type="molecule type" value="Genomic_DNA"/>
</dbReference>